<gene>
    <name evidence="4" type="ORF">CODIS_25610</name>
</gene>
<protein>
    <submittedName>
        <fullName evidence="4">HIRAN domain protein</fullName>
    </submittedName>
</protein>
<dbReference type="GO" id="GO:0016818">
    <property type="term" value="F:hydrolase activity, acting on acid anhydrides, in phosphorus-containing anhydrides"/>
    <property type="evidence" value="ECO:0007669"/>
    <property type="project" value="InterPro"/>
</dbReference>
<comment type="caution">
    <text evidence="4">The sequence shown here is derived from an EMBL/GenBank/DDBJ whole genome shotgun (WGS) entry which is preliminary data.</text>
</comment>
<dbReference type="Pfam" id="PF08797">
    <property type="entry name" value="HIRAN"/>
    <property type="match status" value="1"/>
</dbReference>
<keyword evidence="5" id="KW-1185">Reference proteome</keyword>
<feature type="domain" description="HIRAN" evidence="3">
    <location>
        <begin position="33"/>
        <end position="131"/>
    </location>
</feature>
<organism evidence="4 5">
    <name type="scientific">Candidatus Thiodiazotropha endolucinida</name>
    <dbReference type="NCBI Taxonomy" id="1655433"/>
    <lineage>
        <taxon>Bacteria</taxon>
        <taxon>Pseudomonadati</taxon>
        <taxon>Pseudomonadota</taxon>
        <taxon>Gammaproteobacteria</taxon>
        <taxon>Chromatiales</taxon>
        <taxon>Sedimenticolaceae</taxon>
        <taxon>Candidatus Thiodiazotropha</taxon>
    </lineage>
</organism>
<dbReference type="SMART" id="SM00910">
    <property type="entry name" value="HIRAN"/>
    <property type="match status" value="1"/>
</dbReference>
<dbReference type="Proteomes" id="UP000094769">
    <property type="component" value="Unassembled WGS sequence"/>
</dbReference>
<dbReference type="InterPro" id="IPR014905">
    <property type="entry name" value="HIRAN"/>
</dbReference>
<evidence type="ECO:0000313" key="4">
    <source>
        <dbReference type="EMBL" id="ODJ87309.1"/>
    </source>
</evidence>
<dbReference type="GO" id="GO:0008270">
    <property type="term" value="F:zinc ion binding"/>
    <property type="evidence" value="ECO:0007669"/>
    <property type="project" value="InterPro"/>
</dbReference>
<evidence type="ECO:0000256" key="2">
    <source>
        <dbReference type="ARBA" id="ARBA00022801"/>
    </source>
</evidence>
<accession>A0A7Z1AFQ5</accession>
<dbReference type="EMBL" id="MARB01000013">
    <property type="protein sequence ID" value="ODJ87309.1"/>
    <property type="molecule type" value="Genomic_DNA"/>
</dbReference>
<sequence length="133" mass="15728">MKRKNILFSILRMAGMALRPISHGLSCPARRRVVLQESPLAGFQYHRAASIWPFLSVGEHLHLKREPSNPHDRYAVAVWFKNEHLGYIPRRENRTLARLLDQGERLETTIVRLLEEENPWRKIRFRVEWLHSG</sequence>
<dbReference type="RefSeq" id="WP_235615207.1">
    <property type="nucleotide sequence ID" value="NZ_MARB01000013.1"/>
</dbReference>
<dbReference type="AlphaFoldDB" id="A0A7Z1AFQ5"/>
<name>A0A7Z1AFQ5_9GAMM</name>
<evidence type="ECO:0000259" key="3">
    <source>
        <dbReference type="SMART" id="SM00910"/>
    </source>
</evidence>
<dbReference type="GO" id="GO:0003676">
    <property type="term" value="F:nucleic acid binding"/>
    <property type="evidence" value="ECO:0007669"/>
    <property type="project" value="InterPro"/>
</dbReference>
<dbReference type="Gene3D" id="3.30.70.2330">
    <property type="match status" value="1"/>
</dbReference>
<evidence type="ECO:0000313" key="5">
    <source>
        <dbReference type="Proteomes" id="UP000094769"/>
    </source>
</evidence>
<reference evidence="4 5" key="1">
    <citation type="submission" date="2016-06" db="EMBL/GenBank/DDBJ databases">
        <title>Genome sequence of endosymbiont of Candidatus Endolucinida thiodiazotropha.</title>
        <authorList>
            <person name="Poehlein A."/>
            <person name="Koenig S."/>
            <person name="Heiden S.E."/>
            <person name="Thuermer A."/>
            <person name="Voget S."/>
            <person name="Daniel R."/>
            <person name="Markert S."/>
            <person name="Gros O."/>
            <person name="Schweder T."/>
        </authorList>
    </citation>
    <scope>NUCLEOTIDE SEQUENCE [LARGE SCALE GENOMIC DNA]</scope>
    <source>
        <strain evidence="4 5">COS</strain>
    </source>
</reference>
<keyword evidence="1" id="KW-0479">Metal-binding</keyword>
<evidence type="ECO:0000256" key="1">
    <source>
        <dbReference type="ARBA" id="ARBA00022723"/>
    </source>
</evidence>
<proteinExistence type="predicted"/>
<keyword evidence="2" id="KW-0378">Hydrolase</keyword>